<proteinExistence type="predicted"/>
<gene>
    <name evidence="2" type="ORF">PSEMO_12970</name>
</gene>
<feature type="domain" description="Putative tail fiber protein gp53-like C-terminal" evidence="1">
    <location>
        <begin position="319"/>
        <end position="402"/>
    </location>
</feature>
<organism evidence="2 3">
    <name type="scientific">Pseudomonas putida</name>
    <name type="common">Arthrobacter siderocapsulatus</name>
    <dbReference type="NCBI Taxonomy" id="303"/>
    <lineage>
        <taxon>Bacteria</taxon>
        <taxon>Pseudomonadati</taxon>
        <taxon>Pseudomonadota</taxon>
        <taxon>Gammaproteobacteria</taxon>
        <taxon>Pseudomonadales</taxon>
        <taxon>Pseudomonadaceae</taxon>
        <taxon>Pseudomonas</taxon>
    </lineage>
</organism>
<dbReference type="OrthoDB" id="9810174at2"/>
<dbReference type="InterPro" id="IPR054075">
    <property type="entry name" value="Gp53-like_C"/>
</dbReference>
<evidence type="ECO:0000313" key="3">
    <source>
        <dbReference type="Proteomes" id="UP000186736"/>
    </source>
</evidence>
<dbReference type="EMBL" id="MKZO01000011">
    <property type="protein sequence ID" value="OLS63730.1"/>
    <property type="molecule type" value="Genomic_DNA"/>
</dbReference>
<accession>A0A1Q9R8G3</accession>
<sequence length="403" mass="42489">MAALPEKDEWSPEIYQIETSDPVLGGSDGIDNLQAKQLSNRTRWLRDQLQKIAAGVISVGKATQLTTARTLRIKGAATGSATFDGSADAEINLALAVDPLPITGGTLRGNLYLDPGWSVAVTPGNSESWAAGVHVADPDGTVFASLGFWGNHKTMRSAYLGLGPTAWATGNGVRVTPEAVRVTGPMIATLDAASSVPFSTLSGLPRTLPEYGVNFVPFALLRDLPATLSEHGISAATQADAETGTDNVKPMTALRVSQAINKLVRQASESVSGLMKLANQDQTNAGADDSVAITPKKLRFGFQALFGRNGFIVFPRWLGGLTLQWGVTPTYLINTIGTLTTRITFPIQFPTGAFNVFVVHEGTTSALSSAALANGFDESGFVVSLENTRNDQSVAGRWIAIGS</sequence>
<evidence type="ECO:0000259" key="1">
    <source>
        <dbReference type="Pfam" id="PF21882"/>
    </source>
</evidence>
<protein>
    <recommendedName>
        <fullName evidence="1">Putative tail fiber protein gp53-like C-terminal domain-containing protein</fullName>
    </recommendedName>
</protein>
<comment type="caution">
    <text evidence="2">The sequence shown here is derived from an EMBL/GenBank/DDBJ whole genome shotgun (WGS) entry which is preliminary data.</text>
</comment>
<dbReference type="AlphaFoldDB" id="A0A1Q9R8G3"/>
<reference evidence="2 3" key="1">
    <citation type="submission" date="2016-10" db="EMBL/GenBank/DDBJ databases">
        <title>Genome Sequence of Pseudomonas putida GM4FR.</title>
        <authorList>
            <person name="Poehlein A."/>
            <person name="Wemheuer F."/>
            <person name="Hollensteiner J."/>
            <person name="Wemheuer B."/>
        </authorList>
    </citation>
    <scope>NUCLEOTIDE SEQUENCE [LARGE SCALE GENOMIC DNA]</scope>
    <source>
        <strain evidence="2 3">GM4FR</strain>
    </source>
</reference>
<dbReference type="RefSeq" id="WP_075802340.1">
    <property type="nucleotide sequence ID" value="NZ_MKZO01000011.1"/>
</dbReference>
<dbReference type="Pfam" id="PF21882">
    <property type="entry name" value="Gp53-like_C"/>
    <property type="match status" value="1"/>
</dbReference>
<name>A0A1Q9R8G3_PSEPU</name>
<dbReference type="Proteomes" id="UP000186736">
    <property type="component" value="Unassembled WGS sequence"/>
</dbReference>
<dbReference type="Gene3D" id="2.60.40.3940">
    <property type="match status" value="1"/>
</dbReference>
<evidence type="ECO:0000313" key="2">
    <source>
        <dbReference type="EMBL" id="OLS63730.1"/>
    </source>
</evidence>